<protein>
    <submittedName>
        <fullName evidence="1 3">Uncharacterized protein</fullName>
    </submittedName>
</protein>
<dbReference type="Proteomes" id="UP000504636">
    <property type="component" value="Unplaced"/>
</dbReference>
<dbReference type="GeneID" id="54469718"/>
<dbReference type="RefSeq" id="XP_033574878.1">
    <property type="nucleotide sequence ID" value="XM_033728825.1"/>
</dbReference>
<reference evidence="1 3" key="1">
    <citation type="journal article" date="2020" name="Stud. Mycol.">
        <title>101 Dothideomycetes genomes: a test case for predicting lifestyles and emergence of pathogens.</title>
        <authorList>
            <person name="Haridas S."/>
            <person name="Albert R."/>
            <person name="Binder M."/>
            <person name="Bloem J."/>
            <person name="Labutti K."/>
            <person name="Salamov A."/>
            <person name="Andreopoulos B."/>
            <person name="Baker S."/>
            <person name="Barry K."/>
            <person name="Bills G."/>
            <person name="Bluhm B."/>
            <person name="Cannon C."/>
            <person name="Castanera R."/>
            <person name="Culley D."/>
            <person name="Daum C."/>
            <person name="Ezra D."/>
            <person name="Gonzalez J."/>
            <person name="Henrissat B."/>
            <person name="Kuo A."/>
            <person name="Liang C."/>
            <person name="Lipzen A."/>
            <person name="Lutzoni F."/>
            <person name="Magnuson J."/>
            <person name="Mondo S."/>
            <person name="Nolan M."/>
            <person name="Ohm R."/>
            <person name="Pangilinan J."/>
            <person name="Park H.-J."/>
            <person name="Ramirez L."/>
            <person name="Alfaro M."/>
            <person name="Sun H."/>
            <person name="Tritt A."/>
            <person name="Yoshinaga Y."/>
            <person name="Zwiers L.-H."/>
            <person name="Turgeon B."/>
            <person name="Goodwin S."/>
            <person name="Spatafora J."/>
            <person name="Crous P."/>
            <person name="Grigoriev I."/>
        </authorList>
    </citation>
    <scope>NUCLEOTIDE SEQUENCE</scope>
    <source>
        <strain evidence="1 3">CBS 304.34</strain>
    </source>
</reference>
<name>A0A6A6YIU0_9PEZI</name>
<accession>A0A6A6YIU0</accession>
<reference evidence="3" key="2">
    <citation type="submission" date="2020-04" db="EMBL/GenBank/DDBJ databases">
        <authorList>
            <consortium name="NCBI Genome Project"/>
        </authorList>
    </citation>
    <scope>NUCLEOTIDE SEQUENCE</scope>
    <source>
        <strain evidence="3">CBS 304.34</strain>
    </source>
</reference>
<sequence>MCALFRDHRVEPVPEVGESMQKARERTLGVARDQEMYLLMQMRRPGDAKLRWVRR</sequence>
<evidence type="ECO:0000313" key="1">
    <source>
        <dbReference type="EMBL" id="KAF2807914.1"/>
    </source>
</evidence>
<organism evidence="1">
    <name type="scientific">Mytilinidion resinicola</name>
    <dbReference type="NCBI Taxonomy" id="574789"/>
    <lineage>
        <taxon>Eukaryota</taxon>
        <taxon>Fungi</taxon>
        <taxon>Dikarya</taxon>
        <taxon>Ascomycota</taxon>
        <taxon>Pezizomycotina</taxon>
        <taxon>Dothideomycetes</taxon>
        <taxon>Pleosporomycetidae</taxon>
        <taxon>Mytilinidiales</taxon>
        <taxon>Mytilinidiaceae</taxon>
        <taxon>Mytilinidion</taxon>
    </lineage>
</organism>
<proteinExistence type="predicted"/>
<dbReference type="OrthoDB" id="1470350at2759"/>
<gene>
    <name evidence="1 3" type="ORF">BDZ99DRAFT_68778</name>
</gene>
<dbReference type="EMBL" id="MU003704">
    <property type="protein sequence ID" value="KAF2807914.1"/>
    <property type="molecule type" value="Genomic_DNA"/>
</dbReference>
<dbReference type="AlphaFoldDB" id="A0A6A6YIU0"/>
<evidence type="ECO:0000313" key="2">
    <source>
        <dbReference type="Proteomes" id="UP000504636"/>
    </source>
</evidence>
<reference evidence="3" key="3">
    <citation type="submission" date="2025-04" db="UniProtKB">
        <authorList>
            <consortium name="RefSeq"/>
        </authorList>
    </citation>
    <scope>IDENTIFICATION</scope>
    <source>
        <strain evidence="3">CBS 304.34</strain>
    </source>
</reference>
<keyword evidence="2" id="KW-1185">Reference proteome</keyword>
<evidence type="ECO:0000313" key="3">
    <source>
        <dbReference type="RefSeq" id="XP_033574878.1"/>
    </source>
</evidence>